<keyword evidence="2" id="KW-0812">Transmembrane</keyword>
<evidence type="ECO:0000256" key="2">
    <source>
        <dbReference type="SAM" id="Phobius"/>
    </source>
</evidence>
<feature type="transmembrane region" description="Helical" evidence="2">
    <location>
        <begin position="12"/>
        <end position="29"/>
    </location>
</feature>
<protein>
    <submittedName>
        <fullName evidence="3">Uncharacterized protein</fullName>
    </submittedName>
</protein>
<comment type="caution">
    <text evidence="3">The sequence shown here is derived from an EMBL/GenBank/DDBJ whole genome shotgun (WGS) entry which is preliminary data.</text>
</comment>
<accession>A0AAV0HC38</accession>
<evidence type="ECO:0000256" key="1">
    <source>
        <dbReference type="SAM" id="MobiDB-lite"/>
    </source>
</evidence>
<reference evidence="3" key="1">
    <citation type="submission" date="2022-08" db="EMBL/GenBank/DDBJ databases">
        <authorList>
            <person name="Gutierrez-Valencia J."/>
        </authorList>
    </citation>
    <scope>NUCLEOTIDE SEQUENCE</scope>
</reference>
<organism evidence="3 4">
    <name type="scientific">Linum tenue</name>
    <dbReference type="NCBI Taxonomy" id="586396"/>
    <lineage>
        <taxon>Eukaryota</taxon>
        <taxon>Viridiplantae</taxon>
        <taxon>Streptophyta</taxon>
        <taxon>Embryophyta</taxon>
        <taxon>Tracheophyta</taxon>
        <taxon>Spermatophyta</taxon>
        <taxon>Magnoliopsida</taxon>
        <taxon>eudicotyledons</taxon>
        <taxon>Gunneridae</taxon>
        <taxon>Pentapetalae</taxon>
        <taxon>rosids</taxon>
        <taxon>fabids</taxon>
        <taxon>Malpighiales</taxon>
        <taxon>Linaceae</taxon>
        <taxon>Linum</taxon>
    </lineage>
</organism>
<dbReference type="AlphaFoldDB" id="A0AAV0HC38"/>
<evidence type="ECO:0000313" key="4">
    <source>
        <dbReference type="Proteomes" id="UP001154282"/>
    </source>
</evidence>
<gene>
    <name evidence="3" type="ORF">LITE_LOCUS3393</name>
</gene>
<name>A0AAV0HC38_9ROSI</name>
<dbReference type="EMBL" id="CAMGYJ010000002">
    <property type="protein sequence ID" value="CAI0382014.1"/>
    <property type="molecule type" value="Genomic_DNA"/>
</dbReference>
<evidence type="ECO:0000313" key="3">
    <source>
        <dbReference type="EMBL" id="CAI0382014.1"/>
    </source>
</evidence>
<keyword evidence="4" id="KW-1185">Reference proteome</keyword>
<feature type="region of interest" description="Disordered" evidence="1">
    <location>
        <begin position="38"/>
        <end position="60"/>
    </location>
</feature>
<dbReference type="Proteomes" id="UP001154282">
    <property type="component" value="Unassembled WGS sequence"/>
</dbReference>
<keyword evidence="2" id="KW-1133">Transmembrane helix</keyword>
<sequence length="78" mass="8406">MNEGSLSQDQLLSYVGCLSIYLSFGWWPTRTYIRSQVRETRGTGSGGAVREGGSRSLEMPVSPSAAAAAALTVRLCRH</sequence>
<proteinExistence type="predicted"/>
<keyword evidence="2" id="KW-0472">Membrane</keyword>